<dbReference type="GO" id="GO:0016861">
    <property type="term" value="F:intramolecular oxidoreductase activity, interconverting aldoses and ketoses"/>
    <property type="evidence" value="ECO:0007669"/>
    <property type="project" value="UniProtKB-ARBA"/>
</dbReference>
<dbReference type="PANTHER" id="PTHR30345">
    <property type="entry name" value="RIBOSE-5-PHOSPHATE ISOMERASE B"/>
    <property type="match status" value="1"/>
</dbReference>
<dbReference type="AlphaFoldDB" id="A0A1J4S143"/>
<dbReference type="PIRSF" id="PIRSF005384">
    <property type="entry name" value="RpiB_LacA_B"/>
    <property type="match status" value="1"/>
</dbReference>
<name>A0A1J4S143_9BACT</name>
<dbReference type="EMBL" id="MNUK01000014">
    <property type="protein sequence ID" value="OIN92402.1"/>
    <property type="molecule type" value="Genomic_DNA"/>
</dbReference>
<dbReference type="PANTHER" id="PTHR30345:SF0">
    <property type="entry name" value="DNA DAMAGE-REPAIR_TOLERATION PROTEIN DRT102"/>
    <property type="match status" value="1"/>
</dbReference>
<dbReference type="Gene3D" id="3.40.1400.10">
    <property type="entry name" value="Sugar-phosphate isomerase, RpiB/LacA/LacB"/>
    <property type="match status" value="1"/>
</dbReference>
<sequence>MKVILAADHGGFEMKELIKKWLATEGYTVEDVGPANLVAEDDYVYFAKQAVKAVTSSSDRVILFCRNGFGMVIAANRFAGVRCGLAFDTEAVRKGRVDDDINALSVPSDYFDEEMVIRMIKIFLTEKKSEDDKYKRRIMKLDNLI</sequence>
<protein>
    <recommendedName>
        <fullName evidence="4">Ribose-5-phosphate isomerase</fullName>
    </recommendedName>
</protein>
<evidence type="ECO:0000313" key="3">
    <source>
        <dbReference type="Proteomes" id="UP000182345"/>
    </source>
</evidence>
<dbReference type="SUPFAM" id="SSF89623">
    <property type="entry name" value="Ribose/Galactose isomerase RpiB/AlsB"/>
    <property type="match status" value="1"/>
</dbReference>
<evidence type="ECO:0008006" key="4">
    <source>
        <dbReference type="Google" id="ProtNLM"/>
    </source>
</evidence>
<organism evidence="2 3">
    <name type="scientific">Candidatus Collierbacteria bacterium CG1_02_44_10</name>
    <dbReference type="NCBI Taxonomy" id="1805087"/>
    <lineage>
        <taxon>Bacteria</taxon>
        <taxon>Candidatus Collieribacteriota</taxon>
    </lineage>
</organism>
<accession>A0A1J4S143</accession>
<gene>
    <name evidence="2" type="ORF">AUJ42_00440</name>
</gene>
<dbReference type="InterPro" id="IPR036569">
    <property type="entry name" value="RpiB_LacA_LacB_sf"/>
</dbReference>
<evidence type="ECO:0000256" key="1">
    <source>
        <dbReference type="ARBA" id="ARBA00008754"/>
    </source>
</evidence>
<proteinExistence type="inferred from homology"/>
<comment type="caution">
    <text evidence="2">The sequence shown here is derived from an EMBL/GenBank/DDBJ whole genome shotgun (WGS) entry which is preliminary data.</text>
</comment>
<comment type="similarity">
    <text evidence="1">Belongs to the LacAB/RpiB family.</text>
</comment>
<reference evidence="2 3" key="1">
    <citation type="journal article" date="2016" name="Environ. Microbiol.">
        <title>Genomic resolution of a cold subsurface aquifer community provides metabolic insights for novel microbes adapted to high CO concentrations.</title>
        <authorList>
            <person name="Probst A.J."/>
            <person name="Castelle C.J."/>
            <person name="Singh A."/>
            <person name="Brown C.T."/>
            <person name="Anantharaman K."/>
            <person name="Sharon I."/>
            <person name="Hug L.A."/>
            <person name="Burstein D."/>
            <person name="Emerson J.B."/>
            <person name="Thomas B.C."/>
            <person name="Banfield J.F."/>
        </authorList>
    </citation>
    <scope>NUCLEOTIDE SEQUENCE [LARGE SCALE GENOMIC DNA]</scope>
    <source>
        <strain evidence="2">CG1_02_44_10</strain>
    </source>
</reference>
<dbReference type="Pfam" id="PF02502">
    <property type="entry name" value="LacAB_rpiB"/>
    <property type="match status" value="1"/>
</dbReference>
<dbReference type="NCBIfam" id="TIGR00689">
    <property type="entry name" value="rpiB_lacA_lacB"/>
    <property type="match status" value="1"/>
</dbReference>
<dbReference type="InterPro" id="IPR003500">
    <property type="entry name" value="RpiB_LacA_LacB"/>
</dbReference>
<dbReference type="Proteomes" id="UP000182345">
    <property type="component" value="Unassembled WGS sequence"/>
</dbReference>
<dbReference type="GO" id="GO:0005975">
    <property type="term" value="P:carbohydrate metabolic process"/>
    <property type="evidence" value="ECO:0007669"/>
    <property type="project" value="InterPro"/>
</dbReference>
<evidence type="ECO:0000313" key="2">
    <source>
        <dbReference type="EMBL" id="OIN92402.1"/>
    </source>
</evidence>